<name>A0A382ZND7_9ZZZZ</name>
<dbReference type="AlphaFoldDB" id="A0A382ZND7"/>
<protein>
    <submittedName>
        <fullName evidence="1">Uncharacterized protein</fullName>
    </submittedName>
</protein>
<dbReference type="EMBL" id="UINC01185417">
    <property type="protein sequence ID" value="SVD97106.1"/>
    <property type="molecule type" value="Genomic_DNA"/>
</dbReference>
<evidence type="ECO:0000313" key="1">
    <source>
        <dbReference type="EMBL" id="SVD97106.1"/>
    </source>
</evidence>
<organism evidence="1">
    <name type="scientific">marine metagenome</name>
    <dbReference type="NCBI Taxonomy" id="408172"/>
    <lineage>
        <taxon>unclassified sequences</taxon>
        <taxon>metagenomes</taxon>
        <taxon>ecological metagenomes</taxon>
    </lineage>
</organism>
<sequence>MRRPLTIVVLLFVAVMVCPELAWADRIGDIVETSVL</sequence>
<proteinExistence type="predicted"/>
<accession>A0A382ZND7</accession>
<feature type="non-terminal residue" evidence="1">
    <location>
        <position position="36"/>
    </location>
</feature>
<reference evidence="1" key="1">
    <citation type="submission" date="2018-05" db="EMBL/GenBank/DDBJ databases">
        <authorList>
            <person name="Lanie J.A."/>
            <person name="Ng W.-L."/>
            <person name="Kazmierczak K.M."/>
            <person name="Andrzejewski T.M."/>
            <person name="Davidsen T.M."/>
            <person name="Wayne K.J."/>
            <person name="Tettelin H."/>
            <person name="Glass J.I."/>
            <person name="Rusch D."/>
            <person name="Podicherti R."/>
            <person name="Tsui H.-C.T."/>
            <person name="Winkler M.E."/>
        </authorList>
    </citation>
    <scope>NUCLEOTIDE SEQUENCE</scope>
</reference>
<gene>
    <name evidence="1" type="ORF">METZ01_LOCUS449960</name>
</gene>